<reference evidence="1 2" key="1">
    <citation type="submission" date="2021-06" db="EMBL/GenBank/DDBJ databases">
        <title>Caerostris extrusa draft genome.</title>
        <authorList>
            <person name="Kono N."/>
            <person name="Arakawa K."/>
        </authorList>
    </citation>
    <scope>NUCLEOTIDE SEQUENCE [LARGE SCALE GENOMIC DNA]</scope>
</reference>
<keyword evidence="2" id="KW-1185">Reference proteome</keyword>
<accession>A0AAV4NU37</accession>
<comment type="caution">
    <text evidence="1">The sequence shown here is derived from an EMBL/GenBank/DDBJ whole genome shotgun (WGS) entry which is preliminary data.</text>
</comment>
<gene>
    <name evidence="1" type="ORF">CEXT_484151</name>
</gene>
<organism evidence="1 2">
    <name type="scientific">Caerostris extrusa</name>
    <name type="common">Bark spider</name>
    <name type="synonym">Caerostris bankana</name>
    <dbReference type="NCBI Taxonomy" id="172846"/>
    <lineage>
        <taxon>Eukaryota</taxon>
        <taxon>Metazoa</taxon>
        <taxon>Ecdysozoa</taxon>
        <taxon>Arthropoda</taxon>
        <taxon>Chelicerata</taxon>
        <taxon>Arachnida</taxon>
        <taxon>Araneae</taxon>
        <taxon>Araneomorphae</taxon>
        <taxon>Entelegynae</taxon>
        <taxon>Araneoidea</taxon>
        <taxon>Araneidae</taxon>
        <taxon>Caerostris</taxon>
    </lineage>
</organism>
<protein>
    <submittedName>
        <fullName evidence="1">Uncharacterized protein</fullName>
    </submittedName>
</protein>
<sequence>MERETQREPFQLGLDLWAHLESVSFRESGMEKTMAAFHFREGGKAHNFRNRSFRSLLDLESNSPPPFRSNVRDTENPF</sequence>
<dbReference type="AlphaFoldDB" id="A0AAV4NU37"/>
<evidence type="ECO:0000313" key="2">
    <source>
        <dbReference type="Proteomes" id="UP001054945"/>
    </source>
</evidence>
<dbReference type="Proteomes" id="UP001054945">
    <property type="component" value="Unassembled WGS sequence"/>
</dbReference>
<dbReference type="EMBL" id="BPLR01021276">
    <property type="protein sequence ID" value="GIX87908.1"/>
    <property type="molecule type" value="Genomic_DNA"/>
</dbReference>
<name>A0AAV4NU37_CAEEX</name>
<proteinExistence type="predicted"/>
<evidence type="ECO:0000313" key="1">
    <source>
        <dbReference type="EMBL" id="GIX87908.1"/>
    </source>
</evidence>